<evidence type="ECO:0008006" key="3">
    <source>
        <dbReference type="Google" id="ProtNLM"/>
    </source>
</evidence>
<dbReference type="EMBL" id="JAJJMB010005516">
    <property type="protein sequence ID" value="KAI3938588.1"/>
    <property type="molecule type" value="Genomic_DNA"/>
</dbReference>
<name>A0AAD4XS38_9MAGN</name>
<protein>
    <recommendedName>
        <fullName evidence="3">Reverse transcriptase zinc-binding domain-containing protein</fullName>
    </recommendedName>
</protein>
<dbReference type="AlphaFoldDB" id="A0AAD4XS38"/>
<sequence>RNYAVASYGGNSSTTLCSLCNIFPETCAHLFWECTYTKQIWDFFCAQANVQVPLFTNLLDLLKNWPSYDGSNSGKAFWKCLPASICWNVWLERNAHCFNSKKRKVEDVIIDAKVSSFHWASAYGSLRSFYIQDVIVNWKVLLFDPP</sequence>
<proteinExistence type="predicted"/>
<organism evidence="1 2">
    <name type="scientific">Papaver atlanticum</name>
    <dbReference type="NCBI Taxonomy" id="357466"/>
    <lineage>
        <taxon>Eukaryota</taxon>
        <taxon>Viridiplantae</taxon>
        <taxon>Streptophyta</taxon>
        <taxon>Embryophyta</taxon>
        <taxon>Tracheophyta</taxon>
        <taxon>Spermatophyta</taxon>
        <taxon>Magnoliopsida</taxon>
        <taxon>Ranunculales</taxon>
        <taxon>Papaveraceae</taxon>
        <taxon>Papaveroideae</taxon>
        <taxon>Papaver</taxon>
    </lineage>
</organism>
<gene>
    <name evidence="1" type="ORF">MKW98_016093</name>
</gene>
<accession>A0AAD4XS38</accession>
<evidence type="ECO:0000313" key="2">
    <source>
        <dbReference type="Proteomes" id="UP001202328"/>
    </source>
</evidence>
<dbReference type="Proteomes" id="UP001202328">
    <property type="component" value="Unassembled WGS sequence"/>
</dbReference>
<keyword evidence="2" id="KW-1185">Reference proteome</keyword>
<feature type="non-terminal residue" evidence="1">
    <location>
        <position position="1"/>
    </location>
</feature>
<comment type="caution">
    <text evidence="1">The sequence shown here is derived from an EMBL/GenBank/DDBJ whole genome shotgun (WGS) entry which is preliminary data.</text>
</comment>
<reference evidence="1" key="1">
    <citation type="submission" date="2022-04" db="EMBL/GenBank/DDBJ databases">
        <title>A functionally conserved STORR gene fusion in Papaver species that diverged 16.8 million years ago.</title>
        <authorList>
            <person name="Catania T."/>
        </authorList>
    </citation>
    <scope>NUCLEOTIDE SEQUENCE</scope>
    <source>
        <strain evidence="1">S-188037</strain>
    </source>
</reference>
<evidence type="ECO:0000313" key="1">
    <source>
        <dbReference type="EMBL" id="KAI3938588.1"/>
    </source>
</evidence>